<dbReference type="EMBL" id="JARK01001380">
    <property type="protein sequence ID" value="EYC13355.1"/>
    <property type="molecule type" value="Genomic_DNA"/>
</dbReference>
<dbReference type="Proteomes" id="UP000024635">
    <property type="component" value="Unassembled WGS sequence"/>
</dbReference>
<evidence type="ECO:0000313" key="1">
    <source>
        <dbReference type="EMBL" id="EYC13355.1"/>
    </source>
</evidence>
<evidence type="ECO:0000313" key="2">
    <source>
        <dbReference type="Proteomes" id="UP000024635"/>
    </source>
</evidence>
<sequence length="146" mass="16902">MYDLLEPFVNEVREICRLRDKGTSTTKYTSLLKYLRVKVEIKAAAYMEKSWSHRVDQWATFGRLGSCVNTSMLCERFHKTLKHDILGGKANVRIDSLIQLLIRLTVEAEEEREVMVRIRTIAISHIFPYTLYQLHLDGKRSGGGKV</sequence>
<name>A0A016UDV6_9BILA</name>
<dbReference type="AlphaFoldDB" id="A0A016UDV6"/>
<protein>
    <submittedName>
        <fullName evidence="1">Uncharacterized protein</fullName>
    </submittedName>
</protein>
<organism evidence="1 2">
    <name type="scientific">Ancylostoma ceylanicum</name>
    <dbReference type="NCBI Taxonomy" id="53326"/>
    <lineage>
        <taxon>Eukaryota</taxon>
        <taxon>Metazoa</taxon>
        <taxon>Ecdysozoa</taxon>
        <taxon>Nematoda</taxon>
        <taxon>Chromadorea</taxon>
        <taxon>Rhabditida</taxon>
        <taxon>Rhabditina</taxon>
        <taxon>Rhabditomorpha</taxon>
        <taxon>Strongyloidea</taxon>
        <taxon>Ancylostomatidae</taxon>
        <taxon>Ancylostomatinae</taxon>
        <taxon>Ancylostoma</taxon>
    </lineage>
</organism>
<dbReference type="OrthoDB" id="5873801at2759"/>
<accession>A0A016UDV6</accession>
<keyword evidence="2" id="KW-1185">Reference proteome</keyword>
<reference evidence="2" key="1">
    <citation type="journal article" date="2015" name="Nat. Genet.">
        <title>The genome and transcriptome of the zoonotic hookworm Ancylostoma ceylanicum identify infection-specific gene families.</title>
        <authorList>
            <person name="Schwarz E.M."/>
            <person name="Hu Y."/>
            <person name="Antoshechkin I."/>
            <person name="Miller M.M."/>
            <person name="Sternberg P.W."/>
            <person name="Aroian R.V."/>
        </authorList>
    </citation>
    <scope>NUCLEOTIDE SEQUENCE</scope>
    <source>
        <strain evidence="2">HY135</strain>
    </source>
</reference>
<comment type="caution">
    <text evidence="1">The sequence shown here is derived from an EMBL/GenBank/DDBJ whole genome shotgun (WGS) entry which is preliminary data.</text>
</comment>
<proteinExistence type="predicted"/>
<gene>
    <name evidence="1" type="primary">Acey_s0044.g938</name>
    <name evidence="1" type="ORF">Y032_0044g938</name>
</gene>